<dbReference type="InterPro" id="IPR002698">
    <property type="entry name" value="FTHF_cligase"/>
</dbReference>
<accession>A0A368NUH7</accession>
<evidence type="ECO:0000313" key="6">
    <source>
        <dbReference type="EMBL" id="KAA3526972.1"/>
    </source>
</evidence>
<dbReference type="PIRSF" id="PIRSF006806">
    <property type="entry name" value="FTHF_cligase"/>
    <property type="match status" value="1"/>
</dbReference>
<dbReference type="GO" id="GO:0030272">
    <property type="term" value="F:5-formyltetrahydrofolate cyclo-ligase activity"/>
    <property type="evidence" value="ECO:0007669"/>
    <property type="project" value="UniProtKB-EC"/>
</dbReference>
<proteinExistence type="inferred from homology"/>
<keyword evidence="5" id="KW-0479">Metal-binding</keyword>
<reference evidence="10 11" key="2">
    <citation type="submission" date="2019-12" db="EMBL/GenBank/DDBJ databases">
        <title>Whole-genome sequencing of Allorhizobium vitis.</title>
        <authorList>
            <person name="Gan H.M."/>
            <person name="Szegedi E."/>
            <person name="Burr T."/>
            <person name="Savka M.A."/>
        </authorList>
    </citation>
    <scope>NUCLEOTIDE SEQUENCE [LARGE SCALE GENOMIC DNA]</scope>
    <source>
        <strain evidence="8 10">CG415</strain>
        <strain evidence="7 11">CG516</strain>
    </source>
</reference>
<evidence type="ECO:0000313" key="10">
    <source>
        <dbReference type="Proteomes" id="UP000440716"/>
    </source>
</evidence>
<evidence type="ECO:0000256" key="1">
    <source>
        <dbReference type="ARBA" id="ARBA00010638"/>
    </source>
</evidence>
<dbReference type="GO" id="GO:0009396">
    <property type="term" value="P:folic acid-containing compound biosynthetic process"/>
    <property type="evidence" value="ECO:0007669"/>
    <property type="project" value="TreeGrafter"/>
</dbReference>
<gene>
    <name evidence="6" type="ORF">DXT89_13610</name>
    <name evidence="8" type="ORF">GOZ88_10065</name>
    <name evidence="7" type="ORF">GOZ90_08680</name>
</gene>
<evidence type="ECO:0000313" key="9">
    <source>
        <dbReference type="Proteomes" id="UP000436911"/>
    </source>
</evidence>
<feature type="binding site" evidence="4">
    <location>
        <begin position="7"/>
        <end position="11"/>
    </location>
    <ligand>
        <name>ATP</name>
        <dbReference type="ChEBI" id="CHEBI:30616"/>
    </ligand>
</feature>
<dbReference type="AlphaFoldDB" id="A0A368NUH7"/>
<comment type="caution">
    <text evidence="6">The sequence shown here is derived from an EMBL/GenBank/DDBJ whole genome shotgun (WGS) entry which is preliminary data.</text>
</comment>
<name>A0A368NUH7_AGRVI</name>
<sequence length="192" mass="21215">MPLDSTKNHLRQQSLARRDAIPAHIRADHSTAIAHHGASAIEITPGTMVSGFLPIRSEVDTQPLMEMLRQRSAYLCLPVVLDRQTICFRQWRADDPLIDTGFGTRGPGPQAEVVDPQVLLIPLAAFDRHGNRIGYGAGHYDRAIARLHQKGLDPLLIGIAFDCQEVADVPFEPHDVALHAILTESGYKNFKT</sequence>
<dbReference type="EMBL" id="QUSG01000006">
    <property type="protein sequence ID" value="KAA3526972.1"/>
    <property type="molecule type" value="Genomic_DNA"/>
</dbReference>
<dbReference type="EC" id="6.3.3.2" evidence="5"/>
<keyword evidence="6" id="KW-0436">Ligase</keyword>
<dbReference type="PANTHER" id="PTHR23407:SF1">
    <property type="entry name" value="5-FORMYLTETRAHYDROFOLATE CYCLO-LIGASE"/>
    <property type="match status" value="1"/>
</dbReference>
<evidence type="ECO:0000256" key="3">
    <source>
        <dbReference type="ARBA" id="ARBA00022840"/>
    </source>
</evidence>
<dbReference type="Gene3D" id="3.40.50.10420">
    <property type="entry name" value="NagB/RpiA/CoA transferase-like"/>
    <property type="match status" value="1"/>
</dbReference>
<dbReference type="InterPro" id="IPR024185">
    <property type="entry name" value="FTHF_cligase-like_sf"/>
</dbReference>
<dbReference type="SUPFAM" id="SSF100950">
    <property type="entry name" value="NagB/RpiA/CoA transferase-like"/>
    <property type="match status" value="1"/>
</dbReference>
<dbReference type="OrthoDB" id="9801938at2"/>
<comment type="similarity">
    <text evidence="1 5">Belongs to the 5-formyltetrahydrofolate cyclo-ligase family.</text>
</comment>
<dbReference type="Proteomes" id="UP000440716">
    <property type="component" value="Unassembled WGS sequence"/>
</dbReference>
<dbReference type="GO" id="GO:0035999">
    <property type="term" value="P:tetrahydrofolate interconversion"/>
    <property type="evidence" value="ECO:0007669"/>
    <property type="project" value="TreeGrafter"/>
</dbReference>
<evidence type="ECO:0000256" key="2">
    <source>
        <dbReference type="ARBA" id="ARBA00022741"/>
    </source>
</evidence>
<dbReference type="GeneID" id="60683182"/>
<dbReference type="GO" id="GO:0005524">
    <property type="term" value="F:ATP binding"/>
    <property type="evidence" value="ECO:0007669"/>
    <property type="project" value="UniProtKB-KW"/>
</dbReference>
<feature type="binding site" evidence="4">
    <location>
        <begin position="132"/>
        <end position="140"/>
    </location>
    <ligand>
        <name>ATP</name>
        <dbReference type="ChEBI" id="CHEBI:30616"/>
    </ligand>
</feature>
<keyword evidence="2 4" id="KW-0547">Nucleotide-binding</keyword>
<keyword evidence="3 4" id="KW-0067">ATP-binding</keyword>
<comment type="catalytic activity">
    <reaction evidence="5">
        <text>(6S)-5-formyl-5,6,7,8-tetrahydrofolate + ATP = (6R)-5,10-methenyltetrahydrofolate + ADP + phosphate</text>
        <dbReference type="Rhea" id="RHEA:10488"/>
        <dbReference type="ChEBI" id="CHEBI:30616"/>
        <dbReference type="ChEBI" id="CHEBI:43474"/>
        <dbReference type="ChEBI" id="CHEBI:57455"/>
        <dbReference type="ChEBI" id="CHEBI:57457"/>
        <dbReference type="ChEBI" id="CHEBI:456216"/>
        <dbReference type="EC" id="6.3.3.2"/>
    </reaction>
</comment>
<dbReference type="Pfam" id="PF01812">
    <property type="entry name" value="5-FTHF_cyc-lig"/>
    <property type="match status" value="1"/>
</dbReference>
<dbReference type="EMBL" id="WPHU01000003">
    <property type="protein sequence ID" value="MVA56457.1"/>
    <property type="molecule type" value="Genomic_DNA"/>
</dbReference>
<feature type="binding site" evidence="4">
    <location>
        <position position="53"/>
    </location>
    <ligand>
        <name>substrate</name>
    </ligand>
</feature>
<evidence type="ECO:0000313" key="7">
    <source>
        <dbReference type="EMBL" id="MUZ72757.1"/>
    </source>
</evidence>
<dbReference type="Proteomes" id="UP000436911">
    <property type="component" value="Unassembled WGS sequence"/>
</dbReference>
<dbReference type="Proteomes" id="UP000477951">
    <property type="component" value="Unassembled WGS sequence"/>
</dbReference>
<dbReference type="NCBIfam" id="TIGR02727">
    <property type="entry name" value="MTHFS_bact"/>
    <property type="match status" value="1"/>
</dbReference>
<organism evidence="6 9">
    <name type="scientific">Agrobacterium vitis</name>
    <name type="common">Rhizobium vitis</name>
    <dbReference type="NCBI Taxonomy" id="373"/>
    <lineage>
        <taxon>Bacteria</taxon>
        <taxon>Pseudomonadati</taxon>
        <taxon>Pseudomonadota</taxon>
        <taxon>Alphaproteobacteria</taxon>
        <taxon>Hyphomicrobiales</taxon>
        <taxon>Rhizobiaceae</taxon>
        <taxon>Rhizobium/Agrobacterium group</taxon>
        <taxon>Agrobacterium</taxon>
    </lineage>
</organism>
<protein>
    <recommendedName>
        <fullName evidence="5">5-formyltetrahydrofolate cyclo-ligase</fullName>
        <ecNumber evidence="5">6.3.3.2</ecNumber>
    </recommendedName>
</protein>
<evidence type="ECO:0000313" key="11">
    <source>
        <dbReference type="Proteomes" id="UP000477951"/>
    </source>
</evidence>
<dbReference type="InterPro" id="IPR037171">
    <property type="entry name" value="NagB/RpiA_transferase-like"/>
</dbReference>
<evidence type="ECO:0000313" key="8">
    <source>
        <dbReference type="EMBL" id="MVA56457.1"/>
    </source>
</evidence>
<keyword evidence="5" id="KW-0460">Magnesium</keyword>
<evidence type="ECO:0000256" key="5">
    <source>
        <dbReference type="RuleBase" id="RU361279"/>
    </source>
</evidence>
<dbReference type="EMBL" id="WPHR01000005">
    <property type="protein sequence ID" value="MUZ72757.1"/>
    <property type="molecule type" value="Genomic_DNA"/>
</dbReference>
<comment type="cofactor">
    <cofactor evidence="5">
        <name>Mg(2+)</name>
        <dbReference type="ChEBI" id="CHEBI:18420"/>
    </cofactor>
</comment>
<reference evidence="6 9" key="1">
    <citation type="submission" date="2018-08" db="EMBL/GenBank/DDBJ databases">
        <title>Genome sequencing of Agrobacterium vitis strain ICMP 10754.</title>
        <authorList>
            <person name="Visnovsky S.B."/>
            <person name="Pitman A.R."/>
        </authorList>
    </citation>
    <scope>NUCLEOTIDE SEQUENCE [LARGE SCALE GENOMIC DNA]</scope>
    <source>
        <strain evidence="6 9">ICMP 10754</strain>
    </source>
</reference>
<evidence type="ECO:0000256" key="4">
    <source>
        <dbReference type="PIRSR" id="PIRSR006806-1"/>
    </source>
</evidence>
<dbReference type="RefSeq" id="WP_060718234.1">
    <property type="nucleotide sequence ID" value="NZ_CP055265.1"/>
</dbReference>
<dbReference type="GO" id="GO:0046872">
    <property type="term" value="F:metal ion binding"/>
    <property type="evidence" value="ECO:0007669"/>
    <property type="project" value="UniProtKB-KW"/>
</dbReference>
<dbReference type="PANTHER" id="PTHR23407">
    <property type="entry name" value="ATPASE INHIBITOR/5-FORMYLTETRAHYDROFOLATE CYCLO-LIGASE"/>
    <property type="match status" value="1"/>
</dbReference>
<feature type="binding site" evidence="4">
    <location>
        <position position="58"/>
    </location>
    <ligand>
        <name>substrate</name>
    </ligand>
</feature>